<gene>
    <name evidence="1" type="ORF">KFZ73_14575</name>
</gene>
<dbReference type="EMBL" id="JAGXOE010000034">
    <property type="protein sequence ID" value="MBS4102459.1"/>
    <property type="molecule type" value="Genomic_DNA"/>
</dbReference>
<proteinExistence type="predicted"/>
<dbReference type="Proteomes" id="UP000676853">
    <property type="component" value="Unassembled WGS sequence"/>
</dbReference>
<dbReference type="RefSeq" id="WP_212554175.1">
    <property type="nucleotide sequence ID" value="NZ_JAGXOE010000034.1"/>
</dbReference>
<evidence type="ECO:0000313" key="2">
    <source>
        <dbReference type="Proteomes" id="UP000676853"/>
    </source>
</evidence>
<sequence>MPFSSRELLEIAEDTQELLDNALENGDKFLADAYDLFLCEVRREALLRLSHAIA</sequence>
<accession>A0ABS5NDW7</accession>
<keyword evidence="2" id="KW-1185">Reference proteome</keyword>
<reference evidence="1 2" key="1">
    <citation type="submission" date="2021-04" db="EMBL/GenBank/DDBJ databases">
        <title>Whole genome sequence analysis of a thiophenic sulfur metabolizing bacteria.</title>
        <authorList>
            <person name="Akhtar N."/>
            <person name="Akram J."/>
            <person name="Aslam A."/>
        </authorList>
    </citation>
    <scope>NUCLEOTIDE SEQUENCE [LARGE SCALE GENOMIC DNA]</scope>
    <source>
        <strain evidence="1 2">3OW</strain>
    </source>
</reference>
<organism evidence="1 2">
    <name type="scientific">Tsukamurella paurometabola</name>
    <name type="common">Corynebacterium paurometabolum</name>
    <dbReference type="NCBI Taxonomy" id="2061"/>
    <lineage>
        <taxon>Bacteria</taxon>
        <taxon>Bacillati</taxon>
        <taxon>Actinomycetota</taxon>
        <taxon>Actinomycetes</taxon>
        <taxon>Mycobacteriales</taxon>
        <taxon>Tsukamurellaceae</taxon>
        <taxon>Tsukamurella</taxon>
    </lineage>
</organism>
<name>A0ABS5NDW7_TSUPA</name>
<comment type="caution">
    <text evidence="1">The sequence shown here is derived from an EMBL/GenBank/DDBJ whole genome shotgun (WGS) entry which is preliminary data.</text>
</comment>
<evidence type="ECO:0000313" key="1">
    <source>
        <dbReference type="EMBL" id="MBS4102459.1"/>
    </source>
</evidence>
<protein>
    <recommendedName>
        <fullName evidence="3">HEPN domain-containing protein</fullName>
    </recommendedName>
</protein>
<evidence type="ECO:0008006" key="3">
    <source>
        <dbReference type="Google" id="ProtNLM"/>
    </source>
</evidence>